<feature type="compositionally biased region" description="Acidic residues" evidence="7">
    <location>
        <begin position="559"/>
        <end position="568"/>
    </location>
</feature>
<organism evidence="12 13">
    <name type="scientific">[Candida] anglica</name>
    <dbReference type="NCBI Taxonomy" id="148631"/>
    <lineage>
        <taxon>Eukaryota</taxon>
        <taxon>Fungi</taxon>
        <taxon>Dikarya</taxon>
        <taxon>Ascomycota</taxon>
        <taxon>Saccharomycotina</taxon>
        <taxon>Pichiomycetes</taxon>
        <taxon>Debaryomycetaceae</taxon>
        <taxon>Kurtzmaniella</taxon>
    </lineage>
</organism>
<accession>A0ABP0EE52</accession>
<feature type="transmembrane region" description="Helical" evidence="8">
    <location>
        <begin position="190"/>
        <end position="210"/>
    </location>
</feature>
<feature type="compositionally biased region" description="Basic and acidic residues" evidence="7">
    <location>
        <begin position="569"/>
        <end position="579"/>
    </location>
</feature>
<name>A0ABP0EE52_9ASCO</name>
<evidence type="ECO:0000313" key="12">
    <source>
        <dbReference type="EMBL" id="CAK7901413.1"/>
    </source>
</evidence>
<comment type="similarity">
    <text evidence="2">Belongs to the LU7TM family.</text>
</comment>
<dbReference type="PANTHER" id="PTHR21229:SF1">
    <property type="entry name" value="GH17801P"/>
    <property type="match status" value="1"/>
</dbReference>
<feature type="compositionally biased region" description="Polar residues" evidence="7">
    <location>
        <begin position="541"/>
        <end position="554"/>
    </location>
</feature>
<sequence>MRFPSVSVSAAAIFLSGLVSANIATFDSEDHPIVCAGIYSKVEWGGSATPHIGLQLNEYDGVKYDKTKPSDKSLAISYTIFEYKDLVNIGVPTEDGNYKYICDDFAINKLKACDVSQKGRFIINPNGTNSTIYSSQITQLGPAHINYTVSDTGYYCVITDSRSDKHFRGAVKFQNAFGELSGSEVPKLPAYGILTICYAIALALYGFEFFKKRNKNQILPLQRYLLAMLGFLTFDTLVVWSYYDLVNRTKNTSKFVTFYMFMLSILNAAKITFAFFLLLCISLGYGVVVMKLKKSVMLKCKILAGCHFAASTAYLASSYYTGASVSTSSGTLSNQSSFGGFLFLLPLIPITVTLTIYYLAILVSIKKTTAKLHAQRQIIKLKLYESLFKIIFFSVMCTFAGLFLSSFIYLGMNSIEVVEHYWKGAYFLFDFWPSVVFFAVFMGVAWLWRPTETSYMLAISQQLSGQEVEEGEEGANGQGYHQGTEFELDDMSLMSHSDTEQHLHTGDDDSFELDRETQTVVDQEPPSYSHEDENADKVNPKNKNVTTEDNQNTLFEFGGDSDEEEEHPEDDRLDRDAPK</sequence>
<feature type="transmembrane region" description="Helical" evidence="8">
    <location>
        <begin position="386"/>
        <end position="411"/>
    </location>
</feature>
<feature type="transmembrane region" description="Helical" evidence="8">
    <location>
        <begin position="431"/>
        <end position="448"/>
    </location>
</feature>
<dbReference type="Proteomes" id="UP001497600">
    <property type="component" value="Chromosome C"/>
</dbReference>
<evidence type="ECO:0000256" key="6">
    <source>
        <dbReference type="ARBA" id="ARBA00023136"/>
    </source>
</evidence>
<keyword evidence="13" id="KW-1185">Reference proteome</keyword>
<feature type="transmembrane region" description="Helical" evidence="8">
    <location>
        <begin position="255"/>
        <end position="288"/>
    </location>
</feature>
<evidence type="ECO:0000259" key="10">
    <source>
        <dbReference type="Pfam" id="PF06814"/>
    </source>
</evidence>
<evidence type="ECO:0000256" key="4">
    <source>
        <dbReference type="ARBA" id="ARBA00022729"/>
    </source>
</evidence>
<keyword evidence="3 8" id="KW-0812">Transmembrane</keyword>
<gene>
    <name evidence="12" type="ORF">CAAN4_C11914</name>
</gene>
<dbReference type="Pfam" id="PF21902">
    <property type="entry name" value="PTM1-like_N"/>
    <property type="match status" value="1"/>
</dbReference>
<keyword evidence="5 8" id="KW-1133">Transmembrane helix</keyword>
<feature type="chain" id="PRO_5045548118" description="Membrane protein PTM1" evidence="9">
    <location>
        <begin position="22"/>
        <end position="579"/>
    </location>
</feature>
<evidence type="ECO:0000256" key="3">
    <source>
        <dbReference type="ARBA" id="ARBA00022692"/>
    </source>
</evidence>
<keyword evidence="6 8" id="KW-0472">Membrane</keyword>
<feature type="signal peptide" evidence="9">
    <location>
        <begin position="1"/>
        <end position="21"/>
    </location>
</feature>
<feature type="domain" description="GOST seven transmembrane" evidence="10">
    <location>
        <begin position="186"/>
        <end position="454"/>
    </location>
</feature>
<evidence type="ECO:0000313" key="13">
    <source>
        <dbReference type="Proteomes" id="UP001497600"/>
    </source>
</evidence>
<proteinExistence type="inferred from homology"/>
<evidence type="ECO:0000256" key="8">
    <source>
        <dbReference type="SAM" id="Phobius"/>
    </source>
</evidence>
<feature type="domain" description="PTM1-like N-terminal" evidence="11">
    <location>
        <begin position="34"/>
        <end position="175"/>
    </location>
</feature>
<dbReference type="PANTHER" id="PTHR21229">
    <property type="entry name" value="LUNG SEVEN TRANSMEMBRANE RECEPTOR"/>
    <property type="match status" value="1"/>
</dbReference>
<feature type="compositionally biased region" description="Basic and acidic residues" evidence="7">
    <location>
        <begin position="529"/>
        <end position="539"/>
    </location>
</feature>
<feature type="transmembrane region" description="Helical" evidence="8">
    <location>
        <begin position="340"/>
        <end position="365"/>
    </location>
</feature>
<keyword evidence="4 9" id="KW-0732">Signal</keyword>
<dbReference type="InterPro" id="IPR053938">
    <property type="entry name" value="PTM1-like_N"/>
</dbReference>
<evidence type="ECO:0000256" key="1">
    <source>
        <dbReference type="ARBA" id="ARBA00004141"/>
    </source>
</evidence>
<evidence type="ECO:0000256" key="2">
    <source>
        <dbReference type="ARBA" id="ARBA00007883"/>
    </source>
</evidence>
<feature type="compositionally biased region" description="Basic and acidic residues" evidence="7">
    <location>
        <begin position="497"/>
        <end position="517"/>
    </location>
</feature>
<reference evidence="12 13" key="1">
    <citation type="submission" date="2024-01" db="EMBL/GenBank/DDBJ databases">
        <authorList>
            <consortium name="Genoscope - CEA"/>
            <person name="William W."/>
        </authorList>
    </citation>
    <scope>NUCLEOTIDE SEQUENCE [LARGE SCALE GENOMIC DNA]</scope>
    <source>
        <strain evidence="12 13">29B2s-10</strain>
    </source>
</reference>
<dbReference type="Pfam" id="PF06814">
    <property type="entry name" value="GOST_TM"/>
    <property type="match status" value="1"/>
</dbReference>
<feature type="region of interest" description="Disordered" evidence="7">
    <location>
        <begin position="497"/>
        <end position="579"/>
    </location>
</feature>
<feature type="transmembrane region" description="Helical" evidence="8">
    <location>
        <begin position="300"/>
        <end position="320"/>
    </location>
</feature>
<protein>
    <recommendedName>
        <fullName evidence="14">Membrane protein PTM1</fullName>
    </recommendedName>
</protein>
<comment type="subcellular location">
    <subcellularLocation>
        <location evidence="1">Membrane</location>
        <topology evidence="1">Multi-pass membrane protein</topology>
    </subcellularLocation>
</comment>
<dbReference type="InterPro" id="IPR009637">
    <property type="entry name" value="GPR107/GPR108-like"/>
</dbReference>
<feature type="transmembrane region" description="Helical" evidence="8">
    <location>
        <begin position="222"/>
        <end position="243"/>
    </location>
</feature>
<evidence type="ECO:0000256" key="9">
    <source>
        <dbReference type="SAM" id="SignalP"/>
    </source>
</evidence>
<evidence type="ECO:0008006" key="14">
    <source>
        <dbReference type="Google" id="ProtNLM"/>
    </source>
</evidence>
<evidence type="ECO:0000256" key="7">
    <source>
        <dbReference type="SAM" id="MobiDB-lite"/>
    </source>
</evidence>
<dbReference type="EMBL" id="OZ004255">
    <property type="protein sequence ID" value="CAK7901413.1"/>
    <property type="molecule type" value="Genomic_DNA"/>
</dbReference>
<evidence type="ECO:0000259" key="11">
    <source>
        <dbReference type="Pfam" id="PF21902"/>
    </source>
</evidence>
<evidence type="ECO:0000256" key="5">
    <source>
        <dbReference type="ARBA" id="ARBA00022989"/>
    </source>
</evidence>
<dbReference type="InterPro" id="IPR053937">
    <property type="entry name" value="GOST_TM"/>
</dbReference>